<dbReference type="AlphaFoldDB" id="A0A7W5FHX3"/>
<name>A0A7W5FHX3_9ACTN</name>
<dbReference type="Proteomes" id="UP000590749">
    <property type="component" value="Unassembled WGS sequence"/>
</dbReference>
<keyword evidence="2" id="KW-1185">Reference proteome</keyword>
<proteinExistence type="predicted"/>
<dbReference type="EMBL" id="JACHXF010000017">
    <property type="protein sequence ID" value="MBB3099084.1"/>
    <property type="molecule type" value="Genomic_DNA"/>
</dbReference>
<organism evidence="1 2">
    <name type="scientific">Actinoplanes campanulatus</name>
    <dbReference type="NCBI Taxonomy" id="113559"/>
    <lineage>
        <taxon>Bacteria</taxon>
        <taxon>Bacillati</taxon>
        <taxon>Actinomycetota</taxon>
        <taxon>Actinomycetes</taxon>
        <taxon>Micromonosporales</taxon>
        <taxon>Micromonosporaceae</taxon>
        <taxon>Actinoplanes</taxon>
    </lineage>
</organism>
<comment type="caution">
    <text evidence="1">The sequence shown here is derived from an EMBL/GenBank/DDBJ whole genome shotgun (WGS) entry which is preliminary data.</text>
</comment>
<gene>
    <name evidence="1" type="ORF">FHR83_006790</name>
</gene>
<sequence>MGDETPALTVVGMGLFPLPGEKKRRQRAVAEARELLRQVAEIEQRSSGHTRVEGEQ</sequence>
<protein>
    <submittedName>
        <fullName evidence="1">Uncharacterized protein</fullName>
    </submittedName>
</protein>
<evidence type="ECO:0000313" key="2">
    <source>
        <dbReference type="Proteomes" id="UP000590749"/>
    </source>
</evidence>
<accession>A0A7W5FHX3</accession>
<reference evidence="1 2" key="1">
    <citation type="submission" date="2020-08" db="EMBL/GenBank/DDBJ databases">
        <title>Genomic Encyclopedia of Type Strains, Phase III (KMG-III): the genomes of soil and plant-associated and newly described type strains.</title>
        <authorList>
            <person name="Whitman W."/>
        </authorList>
    </citation>
    <scope>NUCLEOTIDE SEQUENCE [LARGE SCALE GENOMIC DNA]</scope>
    <source>
        <strain evidence="1 2">CECT 3287</strain>
    </source>
</reference>
<evidence type="ECO:0000313" key="1">
    <source>
        <dbReference type="EMBL" id="MBB3099084.1"/>
    </source>
</evidence>